<name>A0ABR1U6L9_9PEZI</name>
<reference evidence="2 3" key="1">
    <citation type="submission" date="2023-01" db="EMBL/GenBank/DDBJ databases">
        <title>Analysis of 21 Apiospora genomes using comparative genomics revels a genus with tremendous synthesis potential of carbohydrate active enzymes and secondary metabolites.</title>
        <authorList>
            <person name="Sorensen T."/>
        </authorList>
    </citation>
    <scope>NUCLEOTIDE SEQUENCE [LARGE SCALE GENOMIC DNA]</scope>
    <source>
        <strain evidence="2 3">CBS 135458</strain>
    </source>
</reference>
<keyword evidence="3" id="KW-1185">Reference proteome</keyword>
<feature type="region of interest" description="Disordered" evidence="1">
    <location>
        <begin position="1"/>
        <end position="24"/>
    </location>
</feature>
<comment type="caution">
    <text evidence="2">The sequence shown here is derived from an EMBL/GenBank/DDBJ whole genome shotgun (WGS) entry which is preliminary data.</text>
</comment>
<protein>
    <submittedName>
        <fullName evidence="2">Uncharacterized protein</fullName>
    </submittedName>
</protein>
<sequence length="225" mass="25393">MEALQLQQDHAAQPTIRQELTDSEPRRNENCCILVTGLPSTVAVADSIRKVQIRQLGKIAAIQVHPPRPHIHTAAVKVTMWDGAGAHRIMRAVRTGNFGVDGHQLWAYWNRVKAFQQRRHNRSRVIQVKGHPDMVAPDVLLSWFACHFYFDMGQVLVKLSTPDTMIVEYRFGSYVKQAQSALTLLHNTYHKAEVDCVYTDDPCEPADNDLTLAQLMSETTLAVNP</sequence>
<gene>
    <name evidence="2" type="ORF">PG994_009591</name>
</gene>
<evidence type="ECO:0000313" key="3">
    <source>
        <dbReference type="Proteomes" id="UP001480595"/>
    </source>
</evidence>
<dbReference type="GeneID" id="92094063"/>
<dbReference type="RefSeq" id="XP_066713170.1">
    <property type="nucleotide sequence ID" value="XM_066861000.1"/>
</dbReference>
<accession>A0ABR1U6L9</accession>
<evidence type="ECO:0000256" key="1">
    <source>
        <dbReference type="SAM" id="MobiDB-lite"/>
    </source>
</evidence>
<organism evidence="2 3">
    <name type="scientific">Apiospora phragmitis</name>
    <dbReference type="NCBI Taxonomy" id="2905665"/>
    <lineage>
        <taxon>Eukaryota</taxon>
        <taxon>Fungi</taxon>
        <taxon>Dikarya</taxon>
        <taxon>Ascomycota</taxon>
        <taxon>Pezizomycotina</taxon>
        <taxon>Sordariomycetes</taxon>
        <taxon>Xylariomycetidae</taxon>
        <taxon>Amphisphaeriales</taxon>
        <taxon>Apiosporaceae</taxon>
        <taxon>Apiospora</taxon>
    </lineage>
</organism>
<dbReference type="EMBL" id="JAQQWL010000010">
    <property type="protein sequence ID" value="KAK8054524.1"/>
    <property type="molecule type" value="Genomic_DNA"/>
</dbReference>
<dbReference type="Proteomes" id="UP001480595">
    <property type="component" value="Unassembled WGS sequence"/>
</dbReference>
<feature type="compositionally biased region" description="Polar residues" evidence="1">
    <location>
        <begin position="1"/>
        <end position="18"/>
    </location>
</feature>
<proteinExistence type="predicted"/>
<evidence type="ECO:0000313" key="2">
    <source>
        <dbReference type="EMBL" id="KAK8054524.1"/>
    </source>
</evidence>